<dbReference type="PROSITE" id="PS50889">
    <property type="entry name" value="S4"/>
    <property type="match status" value="1"/>
</dbReference>
<dbReference type="Pfam" id="PF00849">
    <property type="entry name" value="PseudoU_synth_2"/>
    <property type="match status" value="1"/>
</dbReference>
<dbReference type="Gene3D" id="3.10.290.10">
    <property type="entry name" value="RNA-binding S4 domain"/>
    <property type="match status" value="1"/>
</dbReference>
<evidence type="ECO:0000313" key="6">
    <source>
        <dbReference type="Proteomes" id="UP000229342"/>
    </source>
</evidence>
<keyword evidence="2" id="KW-0694">RNA-binding</keyword>
<evidence type="ECO:0000256" key="1">
    <source>
        <dbReference type="ARBA" id="ARBA00023235"/>
    </source>
</evidence>
<dbReference type="AlphaFoldDB" id="A0A2H0KE24"/>
<dbReference type="GO" id="GO:0120159">
    <property type="term" value="F:rRNA pseudouridine synthase activity"/>
    <property type="evidence" value="ECO:0007669"/>
    <property type="project" value="UniProtKB-ARBA"/>
</dbReference>
<comment type="caution">
    <text evidence="5">The sequence shown here is derived from an EMBL/GenBank/DDBJ whole genome shotgun (WGS) entry which is preliminary data.</text>
</comment>
<dbReference type="PANTHER" id="PTHR47683:SF2">
    <property type="entry name" value="RNA-BINDING S4 DOMAIN-CONTAINING PROTEIN"/>
    <property type="match status" value="1"/>
</dbReference>
<organism evidence="5 6">
    <name type="scientific">Candidatus Taylorbacteria bacterium CG11_big_fil_rev_8_21_14_0_20_46_11</name>
    <dbReference type="NCBI Taxonomy" id="1975025"/>
    <lineage>
        <taxon>Bacteria</taxon>
        <taxon>Candidatus Tayloriibacteriota</taxon>
    </lineage>
</organism>
<evidence type="ECO:0000313" key="5">
    <source>
        <dbReference type="EMBL" id="PIQ68654.1"/>
    </source>
</evidence>
<protein>
    <recommendedName>
        <fullName evidence="4">RNA-binding S4 domain-containing protein</fullName>
    </recommendedName>
</protein>
<dbReference type="InterPro" id="IPR020103">
    <property type="entry name" value="PsdUridine_synth_cat_dom_sf"/>
</dbReference>
<dbReference type="SMART" id="SM00363">
    <property type="entry name" value="S4"/>
    <property type="match status" value="1"/>
</dbReference>
<evidence type="ECO:0000259" key="4">
    <source>
        <dbReference type="SMART" id="SM00363"/>
    </source>
</evidence>
<reference evidence="5 6" key="1">
    <citation type="submission" date="2017-09" db="EMBL/GenBank/DDBJ databases">
        <title>Depth-based differentiation of microbial function through sediment-hosted aquifers and enrichment of novel symbionts in the deep terrestrial subsurface.</title>
        <authorList>
            <person name="Probst A.J."/>
            <person name="Ladd B."/>
            <person name="Jarett J.K."/>
            <person name="Geller-Mcgrath D.E."/>
            <person name="Sieber C.M."/>
            <person name="Emerson J.B."/>
            <person name="Anantharaman K."/>
            <person name="Thomas B.C."/>
            <person name="Malmstrom R."/>
            <person name="Stieglmeier M."/>
            <person name="Klingl A."/>
            <person name="Woyke T."/>
            <person name="Ryan C.M."/>
            <person name="Banfield J.F."/>
        </authorList>
    </citation>
    <scope>NUCLEOTIDE SEQUENCE [LARGE SCALE GENOMIC DNA]</scope>
    <source>
        <strain evidence="5">CG11_big_fil_rev_8_21_14_0_20_46_11</strain>
    </source>
</reference>
<gene>
    <name evidence="5" type="ORF">COV91_02960</name>
</gene>
<dbReference type="SUPFAM" id="SSF55174">
    <property type="entry name" value="Alpha-L RNA-binding motif"/>
    <property type="match status" value="1"/>
</dbReference>
<dbReference type="Pfam" id="PF01479">
    <property type="entry name" value="S4"/>
    <property type="match status" value="1"/>
</dbReference>
<name>A0A2H0KE24_9BACT</name>
<keyword evidence="1" id="KW-0413">Isomerase</keyword>
<sequence length="302" mass="33885">MRKPNTFSKGRQYTAGKGRGHTSTPIHGKTKRSFFKTAGNSLPKKQKRGSAPMPLPLTFPMRINKYLAWKKLSTRKASDELIKKGQVFINNKKAEVGMMVAQTDIVEVKFRGKQTPPLYFAYNKPKGVLLQEQPVTLVRNGGERKGGKRSEVNKVAYSFPKGTFPVGSLEKDAHGLLILTNDGRIIDRLLSSAFTDEKEYVVATKNTLRENFKTKMEAGPTIEGELTKKCTVTVLNDHTFTVVLTEEKRHQVRRMCTALFQDIADIERVRILNVRLGELRPGAHRPISGDELQNFLGTLLSS</sequence>
<evidence type="ECO:0000256" key="3">
    <source>
        <dbReference type="SAM" id="MobiDB-lite"/>
    </source>
</evidence>
<dbReference type="InterPro" id="IPR042092">
    <property type="entry name" value="PsdUridine_s_RsuA/RluB/E/F_cat"/>
</dbReference>
<dbReference type="InterPro" id="IPR002942">
    <property type="entry name" value="S4_RNA-bd"/>
</dbReference>
<dbReference type="SUPFAM" id="SSF55120">
    <property type="entry name" value="Pseudouridine synthase"/>
    <property type="match status" value="1"/>
</dbReference>
<feature type="domain" description="RNA-binding S4" evidence="4">
    <location>
        <begin position="61"/>
        <end position="123"/>
    </location>
</feature>
<dbReference type="Gene3D" id="3.30.70.1560">
    <property type="entry name" value="Alpha-L RNA-binding motif"/>
    <property type="match status" value="1"/>
</dbReference>
<dbReference type="InterPro" id="IPR006145">
    <property type="entry name" value="PsdUridine_synth_RsuA/RluA"/>
</dbReference>
<dbReference type="GO" id="GO:0000455">
    <property type="term" value="P:enzyme-directed rRNA pseudouridine synthesis"/>
    <property type="evidence" value="ECO:0007669"/>
    <property type="project" value="UniProtKB-ARBA"/>
</dbReference>
<dbReference type="InterPro" id="IPR020094">
    <property type="entry name" value="TruA/RsuA/RluB/E/F_N"/>
</dbReference>
<accession>A0A2H0KE24</accession>
<dbReference type="PANTHER" id="PTHR47683">
    <property type="entry name" value="PSEUDOURIDINE SYNTHASE FAMILY PROTEIN-RELATED"/>
    <property type="match status" value="1"/>
</dbReference>
<dbReference type="InterPro" id="IPR036986">
    <property type="entry name" value="S4_RNA-bd_sf"/>
</dbReference>
<feature type="compositionally biased region" description="Polar residues" evidence="3">
    <location>
        <begin position="1"/>
        <end position="11"/>
    </location>
</feature>
<proteinExistence type="predicted"/>
<dbReference type="InterPro" id="IPR050343">
    <property type="entry name" value="RsuA_PseudoU_synthase"/>
</dbReference>
<dbReference type="EMBL" id="PCVG01000036">
    <property type="protein sequence ID" value="PIQ68654.1"/>
    <property type="molecule type" value="Genomic_DNA"/>
</dbReference>
<dbReference type="CDD" id="cd00165">
    <property type="entry name" value="S4"/>
    <property type="match status" value="1"/>
</dbReference>
<feature type="region of interest" description="Disordered" evidence="3">
    <location>
        <begin position="1"/>
        <end position="55"/>
    </location>
</feature>
<dbReference type="GO" id="GO:0003723">
    <property type="term" value="F:RNA binding"/>
    <property type="evidence" value="ECO:0007669"/>
    <property type="project" value="UniProtKB-KW"/>
</dbReference>
<dbReference type="Proteomes" id="UP000229342">
    <property type="component" value="Unassembled WGS sequence"/>
</dbReference>
<evidence type="ECO:0000256" key="2">
    <source>
        <dbReference type="PROSITE-ProRule" id="PRU00182"/>
    </source>
</evidence>
<dbReference type="Gene3D" id="3.30.70.580">
    <property type="entry name" value="Pseudouridine synthase I, catalytic domain, N-terminal subdomain"/>
    <property type="match status" value="1"/>
</dbReference>